<keyword evidence="3" id="KW-1185">Reference proteome</keyword>
<dbReference type="RefSeq" id="WP_179269229.1">
    <property type="nucleotide sequence ID" value="NZ_CP058579.1"/>
</dbReference>
<accession>A0A7D5QI28</accession>
<keyword evidence="1" id="KW-1133">Transmembrane helix</keyword>
<gene>
    <name evidence="2" type="ORF">HUG12_13285</name>
</gene>
<feature type="transmembrane region" description="Helical" evidence="1">
    <location>
        <begin position="38"/>
        <end position="58"/>
    </location>
</feature>
<dbReference type="GeneID" id="56038450"/>
<dbReference type="EMBL" id="CP058579">
    <property type="protein sequence ID" value="QLG62644.1"/>
    <property type="molecule type" value="Genomic_DNA"/>
</dbReference>
<proteinExistence type="predicted"/>
<dbReference type="AlphaFoldDB" id="A0A7D5QI28"/>
<feature type="transmembrane region" description="Helical" evidence="1">
    <location>
        <begin position="191"/>
        <end position="210"/>
    </location>
</feature>
<organism evidence="2 3">
    <name type="scientific">Halorarum salinum</name>
    <dbReference type="NCBI Taxonomy" id="2743089"/>
    <lineage>
        <taxon>Archaea</taxon>
        <taxon>Methanobacteriati</taxon>
        <taxon>Methanobacteriota</taxon>
        <taxon>Stenosarchaea group</taxon>
        <taxon>Halobacteria</taxon>
        <taxon>Halobacteriales</taxon>
        <taxon>Haloferacaceae</taxon>
        <taxon>Halorarum</taxon>
    </lineage>
</organism>
<reference evidence="2 3" key="1">
    <citation type="submission" date="2020-06" db="EMBL/GenBank/DDBJ databases">
        <title>NJ-3-1, isolated from saline soil.</title>
        <authorList>
            <person name="Cui H.L."/>
            <person name="Shi X."/>
        </authorList>
    </citation>
    <scope>NUCLEOTIDE SEQUENCE [LARGE SCALE GENOMIC DNA]</scope>
    <source>
        <strain evidence="2 3">NJ-3-1</strain>
    </source>
</reference>
<evidence type="ECO:0000313" key="2">
    <source>
        <dbReference type="EMBL" id="QLG62644.1"/>
    </source>
</evidence>
<protein>
    <submittedName>
        <fullName evidence="2">Uncharacterized protein</fullName>
    </submittedName>
</protein>
<sequence>MDYSPIIVLLGIPFAVHLFGRLATFTGILLYFTIIFFGYWPIIVVIGLISVPILGMFYKLRKSPTGAMTVYLSLWFVGVNWVLSRLSEVAYLSGRLIPISQIFEWFLHLYLSRDFIENTRENVVQRGADYIERGEVDVEMDRSGKELVQEAQAHADRAGIPLSNGEMIIGVAFAMISIRTPPFAWANPPTWVGVVLSVTLVVVVMLRSTAVDALLYRSPSVDEGVARLYAIRAWNSQVASGLSAWYKLTQIRGMTEISEEAYYFYLDWVLRERIMGSGVTKYSVLRLRKPIISFIIAEVDDITPSEASLQLFDQDVFTSPEFAALGYADKTSNDTEDTAELRSGVADLN</sequence>
<feature type="transmembrane region" description="Helical" evidence="1">
    <location>
        <begin position="65"/>
        <end position="83"/>
    </location>
</feature>
<feature type="transmembrane region" description="Helical" evidence="1">
    <location>
        <begin position="7"/>
        <end position="32"/>
    </location>
</feature>
<evidence type="ECO:0000256" key="1">
    <source>
        <dbReference type="SAM" id="Phobius"/>
    </source>
</evidence>
<keyword evidence="1" id="KW-0472">Membrane</keyword>
<keyword evidence="1" id="KW-0812">Transmembrane</keyword>
<evidence type="ECO:0000313" key="3">
    <source>
        <dbReference type="Proteomes" id="UP000509626"/>
    </source>
</evidence>
<dbReference type="Proteomes" id="UP000509626">
    <property type="component" value="Chromosome"/>
</dbReference>
<name>A0A7D5QI28_9EURY</name>
<dbReference type="KEGG" id="halu:HUG12_13285"/>